<comment type="caution">
    <text evidence="2">The sequence shown here is derived from an EMBL/GenBank/DDBJ whole genome shotgun (WGS) entry which is preliminary data.</text>
</comment>
<protein>
    <submittedName>
        <fullName evidence="2">Uncharacterized protein</fullName>
    </submittedName>
</protein>
<accession>A0AAD8Y0M7</accession>
<feature type="region of interest" description="Disordered" evidence="1">
    <location>
        <begin position="1"/>
        <end position="21"/>
    </location>
</feature>
<name>A0AAD8Y0M7_9STRA</name>
<organism evidence="2 3">
    <name type="scientific">Skeletonema marinoi</name>
    <dbReference type="NCBI Taxonomy" id="267567"/>
    <lineage>
        <taxon>Eukaryota</taxon>
        <taxon>Sar</taxon>
        <taxon>Stramenopiles</taxon>
        <taxon>Ochrophyta</taxon>
        <taxon>Bacillariophyta</taxon>
        <taxon>Coscinodiscophyceae</taxon>
        <taxon>Thalassiosirophycidae</taxon>
        <taxon>Thalassiosirales</taxon>
        <taxon>Skeletonemataceae</taxon>
        <taxon>Skeletonema</taxon>
        <taxon>Skeletonema marinoi-dohrnii complex</taxon>
    </lineage>
</organism>
<dbReference type="EMBL" id="JATAAI010000027">
    <property type="protein sequence ID" value="KAK1736885.1"/>
    <property type="molecule type" value="Genomic_DNA"/>
</dbReference>
<dbReference type="AlphaFoldDB" id="A0AAD8Y0M7"/>
<dbReference type="Proteomes" id="UP001224775">
    <property type="component" value="Unassembled WGS sequence"/>
</dbReference>
<gene>
    <name evidence="2" type="ORF">QTG54_012330</name>
</gene>
<sequence length="138" mass="15414">MEVDSIDELGGGTGTDAIKPPIPSSANDILATIHLQERCFERNIPSFQLDAAIKYGSRTESVTHNGNRCWKFNYGGITYVTDYDTHFGITAWPDLCWGFDLEKVPITQEMKDAHNKATRLSDDLHSWDSHTVVVVDQG</sequence>
<evidence type="ECO:0000313" key="2">
    <source>
        <dbReference type="EMBL" id="KAK1736885.1"/>
    </source>
</evidence>
<reference evidence="2" key="1">
    <citation type="submission" date="2023-06" db="EMBL/GenBank/DDBJ databases">
        <title>Survivors Of The Sea: Transcriptome response of Skeletonema marinoi to long-term dormancy.</title>
        <authorList>
            <person name="Pinder M.I.M."/>
            <person name="Kourtchenko O."/>
            <person name="Robertson E.K."/>
            <person name="Larsson T."/>
            <person name="Maumus F."/>
            <person name="Osuna-Cruz C.M."/>
            <person name="Vancaester E."/>
            <person name="Stenow R."/>
            <person name="Vandepoele K."/>
            <person name="Ploug H."/>
            <person name="Bruchert V."/>
            <person name="Godhe A."/>
            <person name="Topel M."/>
        </authorList>
    </citation>
    <scope>NUCLEOTIDE SEQUENCE</scope>
    <source>
        <strain evidence="2">R05AC</strain>
    </source>
</reference>
<keyword evidence="3" id="KW-1185">Reference proteome</keyword>
<proteinExistence type="predicted"/>
<evidence type="ECO:0000256" key="1">
    <source>
        <dbReference type="SAM" id="MobiDB-lite"/>
    </source>
</evidence>
<evidence type="ECO:0000313" key="3">
    <source>
        <dbReference type="Proteomes" id="UP001224775"/>
    </source>
</evidence>